<organism evidence="1 2">
    <name type="scientific">Mycena alexandri</name>
    <dbReference type="NCBI Taxonomy" id="1745969"/>
    <lineage>
        <taxon>Eukaryota</taxon>
        <taxon>Fungi</taxon>
        <taxon>Dikarya</taxon>
        <taxon>Basidiomycota</taxon>
        <taxon>Agaricomycotina</taxon>
        <taxon>Agaricomycetes</taxon>
        <taxon>Agaricomycetidae</taxon>
        <taxon>Agaricales</taxon>
        <taxon>Marasmiineae</taxon>
        <taxon>Mycenaceae</taxon>
        <taxon>Mycena</taxon>
    </lineage>
</organism>
<dbReference type="Proteomes" id="UP001218188">
    <property type="component" value="Unassembled WGS sequence"/>
</dbReference>
<dbReference type="SUPFAM" id="SSF52047">
    <property type="entry name" value="RNI-like"/>
    <property type="match status" value="1"/>
</dbReference>
<gene>
    <name evidence="1" type="ORF">C8F04DRAFT_1321394</name>
</gene>
<evidence type="ECO:0000313" key="1">
    <source>
        <dbReference type="EMBL" id="KAJ7019568.1"/>
    </source>
</evidence>
<dbReference type="EMBL" id="JARJCM010000289">
    <property type="protein sequence ID" value="KAJ7019568.1"/>
    <property type="molecule type" value="Genomic_DNA"/>
</dbReference>
<sequence>MQSEDISMEASPSVFCRTPHSLRRRLAEIDDEMADLQARLERLAAERRPIVESLRSIFYPVLNLPPEITAEIFLYYVNTAYIGNDGNLFIAPGPSTEGRGPLLLASVCRAWRAIALDLRPIWAKFQLRTGLNTISSTQKLLECWLPRTGGHPLDVSVSCPVVDTLLGDLAPYAHQLQSLDCSLLAPITFPGSFIEGRLPLLKKLYISLYGDLASPPTLVTAFAYTPQLYQVHLDGVTLPWITLPWGQLTCLGLSNINATHCVHFLHQTPNLETLTVADIEYDDIAPPPVRLAHLHTLKFHEYQRDITLLDHLTLPALANLELPAADWNLTQNFIDAVARSSFALRSLVITFTGANVPFDPIPYLRAVPTVSDLRIRAAEWGVHTLRHFFRAMAEPGFLPNLRTLSFNPFPHSIEIPYGDLAAFLASRWHGRSNNPGDARLESFELVLAPELDFDPTTEWLGCLARVGSRWAQAQYPGPSQNCGHGE</sequence>
<name>A0AAD6WMA7_9AGAR</name>
<accession>A0AAD6WMA7</accession>
<dbReference type="InterPro" id="IPR032675">
    <property type="entry name" value="LRR_dom_sf"/>
</dbReference>
<comment type="caution">
    <text evidence="1">The sequence shown here is derived from an EMBL/GenBank/DDBJ whole genome shotgun (WGS) entry which is preliminary data.</text>
</comment>
<dbReference type="Gene3D" id="3.80.10.10">
    <property type="entry name" value="Ribonuclease Inhibitor"/>
    <property type="match status" value="1"/>
</dbReference>
<reference evidence="1" key="1">
    <citation type="submission" date="2023-03" db="EMBL/GenBank/DDBJ databases">
        <title>Massive genome expansion in bonnet fungi (Mycena s.s.) driven by repeated elements and novel gene families across ecological guilds.</title>
        <authorList>
            <consortium name="Lawrence Berkeley National Laboratory"/>
            <person name="Harder C.B."/>
            <person name="Miyauchi S."/>
            <person name="Viragh M."/>
            <person name="Kuo A."/>
            <person name="Thoen E."/>
            <person name="Andreopoulos B."/>
            <person name="Lu D."/>
            <person name="Skrede I."/>
            <person name="Drula E."/>
            <person name="Henrissat B."/>
            <person name="Morin E."/>
            <person name="Kohler A."/>
            <person name="Barry K."/>
            <person name="LaButti K."/>
            <person name="Morin E."/>
            <person name="Salamov A."/>
            <person name="Lipzen A."/>
            <person name="Mereny Z."/>
            <person name="Hegedus B."/>
            <person name="Baldrian P."/>
            <person name="Stursova M."/>
            <person name="Weitz H."/>
            <person name="Taylor A."/>
            <person name="Grigoriev I.V."/>
            <person name="Nagy L.G."/>
            <person name="Martin F."/>
            <person name="Kauserud H."/>
        </authorList>
    </citation>
    <scope>NUCLEOTIDE SEQUENCE</scope>
    <source>
        <strain evidence="1">CBHHK200</strain>
    </source>
</reference>
<proteinExistence type="predicted"/>
<keyword evidence="2" id="KW-1185">Reference proteome</keyword>
<evidence type="ECO:0008006" key="3">
    <source>
        <dbReference type="Google" id="ProtNLM"/>
    </source>
</evidence>
<protein>
    <recommendedName>
        <fullName evidence="3">F-box domain-containing protein</fullName>
    </recommendedName>
</protein>
<dbReference type="AlphaFoldDB" id="A0AAD6WMA7"/>
<evidence type="ECO:0000313" key="2">
    <source>
        <dbReference type="Proteomes" id="UP001218188"/>
    </source>
</evidence>